<comment type="caution">
    <text evidence="8">Lacks conserved residue(s) required for the propagation of feature annotation.</text>
</comment>
<evidence type="ECO:0000256" key="4">
    <source>
        <dbReference type="ARBA" id="ARBA00022833"/>
    </source>
</evidence>
<dbReference type="InterPro" id="IPR036265">
    <property type="entry name" value="HIT-like_sf"/>
</dbReference>
<dbReference type="GO" id="GO:0033699">
    <property type="term" value="F:DNA 5'-adenosine monophosphate hydrolase activity"/>
    <property type="evidence" value="ECO:0007669"/>
    <property type="project" value="TreeGrafter"/>
</dbReference>
<organism evidence="10 11">
    <name type="scientific">Spodoptera frugiperda</name>
    <name type="common">Fall armyworm</name>
    <dbReference type="NCBI Taxonomy" id="7108"/>
    <lineage>
        <taxon>Eukaryota</taxon>
        <taxon>Metazoa</taxon>
        <taxon>Ecdysozoa</taxon>
        <taxon>Arthropoda</taxon>
        <taxon>Hexapoda</taxon>
        <taxon>Insecta</taxon>
        <taxon>Pterygota</taxon>
        <taxon>Neoptera</taxon>
        <taxon>Endopterygota</taxon>
        <taxon>Lepidoptera</taxon>
        <taxon>Glossata</taxon>
        <taxon>Ditrysia</taxon>
        <taxon>Noctuoidea</taxon>
        <taxon>Noctuidae</taxon>
        <taxon>Amphipyrinae</taxon>
        <taxon>Spodoptera</taxon>
    </lineage>
</organism>
<sequence length="197" mass="22696">MSKRSGAVMAANLNSKKPKLWSLGLLETMKDPESIVKKSKQVVVIKDKYPKAKIHYLVLPEADINSIYALNKSHVELLEEFGEIFEEIEKEEKLPLKAGFHAVPSMQRLHMHIISTDMVSPCLKTKLHWNSFTTEFFRPYADVLEELKEKGCITKMAPELVQSCKSRELQCNQCSYKPKTMPQLKEHLLTHLKKEEN</sequence>
<dbReference type="SUPFAM" id="SSF54197">
    <property type="entry name" value="HIT-like"/>
    <property type="match status" value="1"/>
</dbReference>
<dbReference type="Gene3D" id="3.30.428.10">
    <property type="entry name" value="HIT-like"/>
    <property type="match status" value="1"/>
</dbReference>
<evidence type="ECO:0000256" key="8">
    <source>
        <dbReference type="PROSITE-ProRule" id="PRU00464"/>
    </source>
</evidence>
<evidence type="ECO:0000256" key="5">
    <source>
        <dbReference type="ARBA" id="ARBA00023125"/>
    </source>
</evidence>
<dbReference type="Pfam" id="PF11969">
    <property type="entry name" value="DcpS_C"/>
    <property type="match status" value="1"/>
</dbReference>
<dbReference type="Proteomes" id="UP000829999">
    <property type="component" value="Chromosome 4"/>
</dbReference>
<keyword evidence="6" id="KW-0234">DNA repair</keyword>
<dbReference type="OrthoDB" id="3512845at2759"/>
<keyword evidence="5" id="KW-0238">DNA-binding</keyword>
<dbReference type="RefSeq" id="XP_035445205.2">
    <property type="nucleotide sequence ID" value="XM_035589312.2"/>
</dbReference>
<accession>A0A9R0D981</accession>
<dbReference type="GO" id="GO:0005634">
    <property type="term" value="C:nucleus"/>
    <property type="evidence" value="ECO:0007669"/>
    <property type="project" value="UniProtKB-SubCell"/>
</dbReference>
<dbReference type="Pfam" id="PF16278">
    <property type="entry name" value="zf-C2HE"/>
    <property type="match status" value="1"/>
</dbReference>
<evidence type="ECO:0000256" key="1">
    <source>
        <dbReference type="ARBA" id="ARBA00004123"/>
    </source>
</evidence>
<evidence type="ECO:0000259" key="9">
    <source>
        <dbReference type="PROSITE" id="PS51084"/>
    </source>
</evidence>
<dbReference type="GO" id="GO:0000012">
    <property type="term" value="P:single strand break repair"/>
    <property type="evidence" value="ECO:0007669"/>
    <property type="project" value="TreeGrafter"/>
</dbReference>
<keyword evidence="3" id="KW-0227">DNA damage</keyword>
<dbReference type="GO" id="GO:0003697">
    <property type="term" value="F:single-stranded DNA binding"/>
    <property type="evidence" value="ECO:0007669"/>
    <property type="project" value="TreeGrafter"/>
</dbReference>
<dbReference type="InterPro" id="IPR032566">
    <property type="entry name" value="Znf-C2HE"/>
</dbReference>
<keyword evidence="2" id="KW-0479">Metal-binding</keyword>
<keyword evidence="4" id="KW-0862">Zinc</keyword>
<dbReference type="GO" id="GO:0030983">
    <property type="term" value="F:mismatched DNA binding"/>
    <property type="evidence" value="ECO:0007669"/>
    <property type="project" value="TreeGrafter"/>
</dbReference>
<dbReference type="PROSITE" id="PS51084">
    <property type="entry name" value="HIT_2"/>
    <property type="match status" value="1"/>
</dbReference>
<evidence type="ECO:0000256" key="3">
    <source>
        <dbReference type="ARBA" id="ARBA00022763"/>
    </source>
</evidence>
<evidence type="ECO:0000256" key="2">
    <source>
        <dbReference type="ARBA" id="ARBA00022723"/>
    </source>
</evidence>
<protein>
    <submittedName>
        <fullName evidence="11">Aprataxin</fullName>
    </submittedName>
</protein>
<dbReference type="AlphaFoldDB" id="A0A9R0D981"/>
<keyword evidence="10" id="KW-1185">Reference proteome</keyword>
<feature type="domain" description="HIT" evidence="9">
    <location>
        <begin position="22"/>
        <end position="123"/>
    </location>
</feature>
<evidence type="ECO:0000256" key="6">
    <source>
        <dbReference type="ARBA" id="ARBA00023204"/>
    </source>
</evidence>
<dbReference type="GO" id="GO:0046872">
    <property type="term" value="F:metal ion binding"/>
    <property type="evidence" value="ECO:0007669"/>
    <property type="project" value="UniProtKB-KW"/>
</dbReference>
<name>A0A9R0D981_SPOFR</name>
<dbReference type="GeneID" id="118272679"/>
<evidence type="ECO:0000256" key="7">
    <source>
        <dbReference type="ARBA" id="ARBA00023242"/>
    </source>
</evidence>
<dbReference type="FunFam" id="3.30.428.10:FF:000004">
    <property type="entry name" value="aprataxin isoform X2"/>
    <property type="match status" value="1"/>
</dbReference>
<dbReference type="PANTHER" id="PTHR12486:SF4">
    <property type="entry name" value="APRATAXIN"/>
    <property type="match status" value="1"/>
</dbReference>
<dbReference type="InterPro" id="IPR011146">
    <property type="entry name" value="HIT-like"/>
</dbReference>
<proteinExistence type="predicted"/>
<dbReference type="CTD" id="54840"/>
<dbReference type="PANTHER" id="PTHR12486">
    <property type="entry name" value="APRATAXIN-RELATED"/>
    <property type="match status" value="1"/>
</dbReference>
<reference evidence="11" key="1">
    <citation type="submission" date="2025-08" db="UniProtKB">
        <authorList>
            <consortium name="RefSeq"/>
        </authorList>
    </citation>
    <scope>IDENTIFICATION</scope>
    <source>
        <tissue evidence="11">Whole larval tissue</tissue>
    </source>
</reference>
<evidence type="ECO:0000313" key="10">
    <source>
        <dbReference type="Proteomes" id="UP000829999"/>
    </source>
</evidence>
<keyword evidence="7" id="KW-0539">Nucleus</keyword>
<comment type="subcellular location">
    <subcellularLocation>
        <location evidence="1">Nucleus</location>
    </subcellularLocation>
</comment>
<dbReference type="GO" id="GO:0003725">
    <property type="term" value="F:double-stranded RNA binding"/>
    <property type="evidence" value="ECO:0007669"/>
    <property type="project" value="TreeGrafter"/>
</dbReference>
<evidence type="ECO:0000313" key="11">
    <source>
        <dbReference type="RefSeq" id="XP_035445205.2"/>
    </source>
</evidence>
<dbReference type="GO" id="GO:1990165">
    <property type="term" value="F:single-strand break-containing DNA binding"/>
    <property type="evidence" value="ECO:0007669"/>
    <property type="project" value="TreeGrafter"/>
</dbReference>
<gene>
    <name evidence="11" type="primary">LOC118272679</name>
</gene>